<gene>
    <name evidence="1" type="ORF">C7U54_06635</name>
</gene>
<dbReference type="EMBL" id="PYLQ01000007">
    <property type="protein sequence ID" value="PST41483.1"/>
    <property type="molecule type" value="Genomic_DNA"/>
</dbReference>
<accession>A0A2T3G1U2</accession>
<sequence length="68" mass="8332">MKFYYRQVNKICLLFIKDWKNFREVVILVVYLNKEHDLNKKYEECDALLTPLMVFLNNVLDYKGKQEL</sequence>
<dbReference type="AlphaFoldDB" id="A0A2T3G1U2"/>
<comment type="caution">
    <text evidence="1">The sequence shown here is derived from an EMBL/GenBank/DDBJ whole genome shotgun (WGS) entry which is preliminary data.</text>
</comment>
<protein>
    <submittedName>
        <fullName evidence="1">Uncharacterized protein</fullName>
    </submittedName>
</protein>
<reference evidence="1 2" key="1">
    <citation type="journal article" date="2019" name="Int. J. Syst. Evol. Microbiol.">
        <title>Faecalibacillus intestinalis gen. nov., sp. nov. and Faecalibacillus faecis sp. nov., isolated from human faeces.</title>
        <authorList>
            <person name="Seo B."/>
            <person name="Jeon K."/>
            <person name="Baek I."/>
            <person name="Lee Y.M."/>
            <person name="Baek K."/>
            <person name="Ko G."/>
        </authorList>
    </citation>
    <scope>NUCLEOTIDE SEQUENCE [LARGE SCALE GENOMIC DNA]</scope>
    <source>
        <strain evidence="1 2">SNUG30099</strain>
    </source>
</reference>
<evidence type="ECO:0000313" key="1">
    <source>
        <dbReference type="EMBL" id="PST41483.1"/>
    </source>
</evidence>
<dbReference type="Proteomes" id="UP000240974">
    <property type="component" value="Unassembled WGS sequence"/>
</dbReference>
<evidence type="ECO:0000313" key="2">
    <source>
        <dbReference type="Proteomes" id="UP000240974"/>
    </source>
</evidence>
<organism evidence="1 2">
    <name type="scientific">Faecalibacillus intestinalis</name>
    <dbReference type="NCBI Taxonomy" id="1982626"/>
    <lineage>
        <taxon>Bacteria</taxon>
        <taxon>Bacillati</taxon>
        <taxon>Bacillota</taxon>
        <taxon>Erysipelotrichia</taxon>
        <taxon>Erysipelotrichales</taxon>
        <taxon>Coprobacillaceae</taxon>
        <taxon>Faecalibacillus</taxon>
    </lineage>
</organism>
<keyword evidence="2" id="KW-1185">Reference proteome</keyword>
<name>A0A2T3G1U2_9FIRM</name>
<dbReference type="RefSeq" id="WP_107029743.1">
    <property type="nucleotide sequence ID" value="NZ_PYLQ01000007.1"/>
</dbReference>
<proteinExistence type="predicted"/>